<feature type="transmembrane region" description="Helical" evidence="3">
    <location>
        <begin position="82"/>
        <end position="108"/>
    </location>
</feature>
<keyword evidence="3" id="KW-1133">Transmembrane helix</keyword>
<feature type="transmembrane region" description="Helical" evidence="3">
    <location>
        <begin position="120"/>
        <end position="139"/>
    </location>
</feature>
<evidence type="ECO:0000313" key="5">
    <source>
        <dbReference type="EMBL" id="MDT0350346.1"/>
    </source>
</evidence>
<feature type="compositionally biased region" description="Pro residues" evidence="2">
    <location>
        <begin position="467"/>
        <end position="481"/>
    </location>
</feature>
<evidence type="ECO:0000259" key="4">
    <source>
        <dbReference type="Pfam" id="PF03816"/>
    </source>
</evidence>
<evidence type="ECO:0000256" key="2">
    <source>
        <dbReference type="SAM" id="MobiDB-lite"/>
    </source>
</evidence>
<reference evidence="6" key="1">
    <citation type="submission" date="2023-07" db="EMBL/GenBank/DDBJ databases">
        <title>30 novel species of actinomycetes from the DSMZ collection.</title>
        <authorList>
            <person name="Nouioui I."/>
        </authorList>
    </citation>
    <scope>NUCLEOTIDE SEQUENCE [LARGE SCALE GENOMIC DNA]</scope>
    <source>
        <strain evidence="6">DSM 45834</strain>
    </source>
</reference>
<keyword evidence="3" id="KW-0812">Transmembrane</keyword>
<evidence type="ECO:0000256" key="3">
    <source>
        <dbReference type="SAM" id="Phobius"/>
    </source>
</evidence>
<evidence type="ECO:0000256" key="1">
    <source>
        <dbReference type="ARBA" id="ARBA00006068"/>
    </source>
</evidence>
<dbReference type="RefSeq" id="WP_311556380.1">
    <property type="nucleotide sequence ID" value="NZ_JAVREJ010000007.1"/>
</dbReference>
<feature type="transmembrane region" description="Helical" evidence="3">
    <location>
        <begin position="49"/>
        <end position="70"/>
    </location>
</feature>
<evidence type="ECO:0000313" key="6">
    <source>
        <dbReference type="Proteomes" id="UP001183202"/>
    </source>
</evidence>
<dbReference type="Pfam" id="PF03816">
    <property type="entry name" value="LytR_cpsA_psr"/>
    <property type="match status" value="1"/>
</dbReference>
<sequence length="510" mass="52204">MALVGRGAWTGSAHRPPPVGVGRSLGAVAAAAALPGLGHILLGRRRTGVRVMAIFLGGLGVLALVAVSIGRAGLLRSLVSPGVLVTVTVACVLIMIAWMAVIMWTFVATDPRTRSTRDQVLGAAVAAALCVGVAIPLGATAELANTQRTLLDQVFSPGPAPVAAGGPAAAGPVLPPRLNVLLLGSDAGPDRTGARTDTMIVASLDTRTAATTLFALPRNIEHAPFPPGSPAAARFPDGFHNPRSPTSGDFLLNNVAEYGREHPRLAPAGPTADRGLNLLMSSISTMLGLPMHHYVTVSMEGLAALIDALGGVTVDVGPEPLPIGGVTYSGRHVSPDGYVPAGVQHLDGDQALWYARSRRNSDDYDRMGRQRCLISALIAQKSPADVVTHFQAVAGATAASVTTSIPRSLLPALLALADEHRPVLRSVSFDPDLPDPGTARGRFTPADPDIPFMRRVVRATLAPPVVPAPAPPPVVPAPSPSPSAAARGPTSAPTAVPAPVTVPSTCGATA</sequence>
<dbReference type="Proteomes" id="UP001183202">
    <property type="component" value="Unassembled WGS sequence"/>
</dbReference>
<gene>
    <name evidence="5" type="ORF">RM445_12510</name>
</gene>
<dbReference type="PANTHER" id="PTHR33392">
    <property type="entry name" value="POLYISOPRENYL-TEICHOIC ACID--PEPTIDOGLYCAN TEICHOIC ACID TRANSFERASE TAGU"/>
    <property type="match status" value="1"/>
</dbReference>
<dbReference type="PANTHER" id="PTHR33392:SF6">
    <property type="entry name" value="POLYISOPRENYL-TEICHOIC ACID--PEPTIDOGLYCAN TEICHOIC ACID TRANSFERASE TAGU"/>
    <property type="match status" value="1"/>
</dbReference>
<keyword evidence="6" id="KW-1185">Reference proteome</keyword>
<dbReference type="Gene3D" id="3.40.630.190">
    <property type="entry name" value="LCP protein"/>
    <property type="match status" value="1"/>
</dbReference>
<keyword evidence="3" id="KW-0472">Membrane</keyword>
<protein>
    <submittedName>
        <fullName evidence="5">LCP family protein</fullName>
    </submittedName>
</protein>
<dbReference type="InterPro" id="IPR050922">
    <property type="entry name" value="LytR/CpsA/Psr_CW_biosynth"/>
</dbReference>
<dbReference type="EMBL" id="JAVREJ010000007">
    <property type="protein sequence ID" value="MDT0350346.1"/>
    <property type="molecule type" value="Genomic_DNA"/>
</dbReference>
<comment type="caution">
    <text evidence="5">The sequence shown here is derived from an EMBL/GenBank/DDBJ whole genome shotgun (WGS) entry which is preliminary data.</text>
</comment>
<feature type="compositionally biased region" description="Low complexity" evidence="2">
    <location>
        <begin position="482"/>
        <end position="510"/>
    </location>
</feature>
<comment type="similarity">
    <text evidence="1">Belongs to the LytR/CpsA/Psr (LCP) family.</text>
</comment>
<dbReference type="InterPro" id="IPR004474">
    <property type="entry name" value="LytR_CpsA_psr"/>
</dbReference>
<accession>A0ABU2N8S4</accession>
<feature type="region of interest" description="Disordered" evidence="2">
    <location>
        <begin position="467"/>
        <end position="510"/>
    </location>
</feature>
<name>A0ABU2N8S4_9PSEU</name>
<organism evidence="5 6">
    <name type="scientific">Pseudonocardia charpentierae</name>
    <dbReference type="NCBI Taxonomy" id="3075545"/>
    <lineage>
        <taxon>Bacteria</taxon>
        <taxon>Bacillati</taxon>
        <taxon>Actinomycetota</taxon>
        <taxon>Actinomycetes</taxon>
        <taxon>Pseudonocardiales</taxon>
        <taxon>Pseudonocardiaceae</taxon>
        <taxon>Pseudonocardia</taxon>
    </lineage>
</organism>
<feature type="domain" description="Cell envelope-related transcriptional attenuator" evidence="4">
    <location>
        <begin position="195"/>
        <end position="380"/>
    </location>
</feature>
<dbReference type="NCBIfam" id="TIGR00350">
    <property type="entry name" value="lytR_cpsA_psr"/>
    <property type="match status" value="1"/>
</dbReference>
<proteinExistence type="inferred from homology"/>
<feature type="transmembrane region" description="Helical" evidence="3">
    <location>
        <begin position="20"/>
        <end position="42"/>
    </location>
</feature>